<keyword evidence="3" id="KW-0808">Transferase</keyword>
<feature type="domain" description="Glycosyltransferase 2-like" evidence="2">
    <location>
        <begin position="7"/>
        <end position="134"/>
    </location>
</feature>
<keyword evidence="1" id="KW-1133">Transmembrane helix</keyword>
<dbReference type="GO" id="GO:0016740">
    <property type="term" value="F:transferase activity"/>
    <property type="evidence" value="ECO:0007669"/>
    <property type="project" value="UniProtKB-KW"/>
</dbReference>
<dbReference type="InterPro" id="IPR001173">
    <property type="entry name" value="Glyco_trans_2-like"/>
</dbReference>
<evidence type="ECO:0000313" key="4">
    <source>
        <dbReference type="Proteomes" id="UP000033881"/>
    </source>
</evidence>
<dbReference type="Gene3D" id="3.90.550.10">
    <property type="entry name" value="Spore Coat Polysaccharide Biosynthesis Protein SpsA, Chain A"/>
    <property type="match status" value="1"/>
</dbReference>
<comment type="caution">
    <text evidence="3">The sequence shown here is derived from an EMBL/GenBank/DDBJ whole genome shotgun (WGS) entry which is preliminary data.</text>
</comment>
<dbReference type="Pfam" id="PF00535">
    <property type="entry name" value="Glycos_transf_2"/>
    <property type="match status" value="1"/>
</dbReference>
<gene>
    <name evidence="3" type="ORF">UT24_C0039G0004</name>
</gene>
<keyword evidence="1" id="KW-0812">Transmembrane</keyword>
<protein>
    <submittedName>
        <fullName evidence="3">Glycosyl transferase family 2</fullName>
    </submittedName>
</protein>
<reference evidence="3 4" key="1">
    <citation type="journal article" date="2015" name="Nature">
        <title>rRNA introns, odd ribosomes, and small enigmatic genomes across a large radiation of phyla.</title>
        <authorList>
            <person name="Brown C.T."/>
            <person name="Hug L.A."/>
            <person name="Thomas B.C."/>
            <person name="Sharon I."/>
            <person name="Castelle C.J."/>
            <person name="Singh A."/>
            <person name="Wilkins M.J."/>
            <person name="Williams K.H."/>
            <person name="Banfield J.F."/>
        </authorList>
    </citation>
    <scope>NUCLEOTIDE SEQUENCE [LARGE SCALE GENOMIC DNA]</scope>
</reference>
<accession>A0A0G0Q9F2</accession>
<dbReference type="Proteomes" id="UP000033881">
    <property type="component" value="Unassembled WGS sequence"/>
</dbReference>
<keyword evidence="1" id="KW-0472">Membrane</keyword>
<dbReference type="SUPFAM" id="SSF53448">
    <property type="entry name" value="Nucleotide-diphospho-sugar transferases"/>
    <property type="match status" value="1"/>
</dbReference>
<dbReference type="InterPro" id="IPR029044">
    <property type="entry name" value="Nucleotide-diphossugar_trans"/>
</dbReference>
<evidence type="ECO:0000259" key="2">
    <source>
        <dbReference type="Pfam" id="PF00535"/>
    </source>
</evidence>
<feature type="transmembrane region" description="Helical" evidence="1">
    <location>
        <begin position="314"/>
        <end position="334"/>
    </location>
</feature>
<organism evidence="3 4">
    <name type="scientific">Candidatus Woesebacteria bacterium GW2011_GWB1_39_12</name>
    <dbReference type="NCBI Taxonomy" id="1618574"/>
    <lineage>
        <taxon>Bacteria</taxon>
        <taxon>Candidatus Woeseibacteriota</taxon>
    </lineage>
</organism>
<evidence type="ECO:0000256" key="1">
    <source>
        <dbReference type="SAM" id="Phobius"/>
    </source>
</evidence>
<dbReference type="PANTHER" id="PTHR22916:SF64">
    <property type="entry name" value="TRANSFERASE, PUTATIVE-RELATED"/>
    <property type="match status" value="1"/>
</dbReference>
<name>A0A0G0Q9F2_9BACT</name>
<dbReference type="EMBL" id="LBWB01000039">
    <property type="protein sequence ID" value="KKQ98321.1"/>
    <property type="molecule type" value="Genomic_DNA"/>
</dbReference>
<feature type="transmembrane region" description="Helical" evidence="1">
    <location>
        <begin position="286"/>
        <end position="308"/>
    </location>
</feature>
<evidence type="ECO:0000313" key="3">
    <source>
        <dbReference type="EMBL" id="KKQ98321.1"/>
    </source>
</evidence>
<dbReference type="STRING" id="1618574.UT24_C0039G0004"/>
<proteinExistence type="predicted"/>
<dbReference type="PANTHER" id="PTHR22916">
    <property type="entry name" value="GLYCOSYLTRANSFERASE"/>
    <property type="match status" value="1"/>
</dbReference>
<dbReference type="AlphaFoldDB" id="A0A0G0Q9F2"/>
<sequence>MEQKTVSIIIATLNSENTLPLVFESIKKQTFPQKLIEVIVVDGGSTDRTLFIARKNRARVINNPRTEQNYGKHLGYLRARGRYIMFLDSDEILKNKNSLKIRTQIFNLDDPVKMIVGSGYTNPSGYPFVNKYINEFGDPFSFFIYRLSKDSKIFVGEMRKRYKIIEEAKNYAIFDLSGVGSLPILELTAGGSMIDAVFLKRNFPETKTRVDLLNHAFYLIFSKSSRLAIAKGDAIAHYSASNLSKYLNKISWRVKSNIHYVSSVGMSGFVGRDRFQSGKKTNYKKYLFIPYSFSLIGPIIDSTYLAITRGDMRYFLHFPLCIYTAGQIIYHSLLKVIGIKPKLLSYGGNELIRVKN</sequence>